<evidence type="ECO:0000256" key="2">
    <source>
        <dbReference type="ARBA" id="ARBA00007358"/>
    </source>
</evidence>
<dbReference type="AlphaFoldDB" id="A0A7M2WR82"/>
<comment type="similarity">
    <text evidence="2">Belongs to the iron-containing alcohol dehydrogenase family.</text>
</comment>
<accession>A0A7M2WR82</accession>
<evidence type="ECO:0000256" key="4">
    <source>
        <dbReference type="ARBA" id="ARBA00023027"/>
    </source>
</evidence>
<dbReference type="InterPro" id="IPR018211">
    <property type="entry name" value="ADH_Fe_CS"/>
</dbReference>
<evidence type="ECO:0000313" key="7">
    <source>
        <dbReference type="EMBL" id="QOV88047.1"/>
    </source>
</evidence>
<dbReference type="PANTHER" id="PTHR11496">
    <property type="entry name" value="ALCOHOL DEHYDROGENASE"/>
    <property type="match status" value="1"/>
</dbReference>
<dbReference type="GO" id="GO:0004022">
    <property type="term" value="F:alcohol dehydrogenase (NAD+) activity"/>
    <property type="evidence" value="ECO:0007669"/>
    <property type="project" value="TreeGrafter"/>
</dbReference>
<dbReference type="SUPFAM" id="SSF56796">
    <property type="entry name" value="Dehydroquinate synthase-like"/>
    <property type="match status" value="1"/>
</dbReference>
<organism evidence="7 8">
    <name type="scientific">Humisphaera borealis</name>
    <dbReference type="NCBI Taxonomy" id="2807512"/>
    <lineage>
        <taxon>Bacteria</taxon>
        <taxon>Pseudomonadati</taxon>
        <taxon>Planctomycetota</taxon>
        <taxon>Phycisphaerae</taxon>
        <taxon>Tepidisphaerales</taxon>
        <taxon>Tepidisphaeraceae</taxon>
        <taxon>Humisphaera</taxon>
    </lineage>
</organism>
<dbReference type="CDD" id="cd08551">
    <property type="entry name" value="Fe-ADH"/>
    <property type="match status" value="1"/>
</dbReference>
<comment type="cofactor">
    <cofactor evidence="1">
        <name>Fe cation</name>
        <dbReference type="ChEBI" id="CHEBI:24875"/>
    </cofactor>
</comment>
<protein>
    <submittedName>
        <fullName evidence="7">Iron-containing alcohol dehydrogenase</fullName>
    </submittedName>
</protein>
<dbReference type="InterPro" id="IPR056798">
    <property type="entry name" value="ADH_Fe_C"/>
</dbReference>
<dbReference type="InterPro" id="IPR039697">
    <property type="entry name" value="Alcohol_dehydrogenase_Fe"/>
</dbReference>
<dbReference type="PANTHER" id="PTHR11496:SF102">
    <property type="entry name" value="ALCOHOL DEHYDROGENASE 4"/>
    <property type="match status" value="1"/>
</dbReference>
<name>A0A7M2WR82_9BACT</name>
<dbReference type="KEGG" id="hbs:IPV69_17480"/>
<sequence>MTHTNGVHTPHIPGSRVQVVIGQGAMNRLPELVRQHGGTRVLLVTDPGIKAAGHVERAVRSLYKADIPVRVFDEVGENPTTIHVGLGVIACKGFNPDLVIGLGGGSSMDCGKGINFILTNGGRMADYWGHDKTTKPLLPFIAVPTTAGTGSDAQSYALITDPDTHQKMACGDKTALPRIALLDPDLTATQPAKVAAATGIDAIAHAVESAGSTKRNDVSRALSKQAWTLLESAFETAMTHPADVAARQQMLLGAHLAGAAIENSMLGAAHSLANPLTGLCDVVHGCAVGMMLPHVIRFNSANGDSPYADLIEDPHALAARVEAMLATGGLPRTLSEVNVSPTRLAELAAMAARQWTAQFNPRKVGEPEMLELYRMAQ</sequence>
<dbReference type="FunFam" id="3.40.50.1970:FF:000003">
    <property type="entry name" value="Alcohol dehydrogenase, iron-containing"/>
    <property type="match status" value="1"/>
</dbReference>
<evidence type="ECO:0000256" key="1">
    <source>
        <dbReference type="ARBA" id="ARBA00001962"/>
    </source>
</evidence>
<dbReference type="Gene3D" id="1.20.1090.10">
    <property type="entry name" value="Dehydroquinate synthase-like - alpha domain"/>
    <property type="match status" value="1"/>
</dbReference>
<proteinExistence type="inferred from homology"/>
<feature type="domain" description="Alcohol dehydrogenase iron-type/glycerol dehydrogenase GldA" evidence="5">
    <location>
        <begin position="18"/>
        <end position="184"/>
    </location>
</feature>
<evidence type="ECO:0000259" key="6">
    <source>
        <dbReference type="Pfam" id="PF25137"/>
    </source>
</evidence>
<dbReference type="GO" id="GO:0046872">
    <property type="term" value="F:metal ion binding"/>
    <property type="evidence" value="ECO:0007669"/>
    <property type="project" value="InterPro"/>
</dbReference>
<evidence type="ECO:0000259" key="5">
    <source>
        <dbReference type="Pfam" id="PF00465"/>
    </source>
</evidence>
<dbReference type="InterPro" id="IPR001670">
    <property type="entry name" value="ADH_Fe/GldA"/>
</dbReference>
<evidence type="ECO:0000313" key="8">
    <source>
        <dbReference type="Proteomes" id="UP000593765"/>
    </source>
</evidence>
<dbReference type="EMBL" id="CP063458">
    <property type="protein sequence ID" value="QOV88047.1"/>
    <property type="molecule type" value="Genomic_DNA"/>
</dbReference>
<keyword evidence="3" id="KW-0560">Oxidoreductase</keyword>
<evidence type="ECO:0000256" key="3">
    <source>
        <dbReference type="ARBA" id="ARBA00023002"/>
    </source>
</evidence>
<dbReference type="Proteomes" id="UP000593765">
    <property type="component" value="Chromosome"/>
</dbReference>
<dbReference type="Pfam" id="PF25137">
    <property type="entry name" value="ADH_Fe_C"/>
    <property type="match status" value="1"/>
</dbReference>
<reference evidence="7 8" key="1">
    <citation type="submission" date="2020-10" db="EMBL/GenBank/DDBJ databases">
        <title>Wide distribution of Phycisphaera-like planctomycetes from WD2101 soil group in peatlands and genome analysis of the first cultivated representative.</title>
        <authorList>
            <person name="Dedysh S.N."/>
            <person name="Beletsky A.V."/>
            <person name="Ivanova A."/>
            <person name="Kulichevskaya I.S."/>
            <person name="Suzina N.E."/>
            <person name="Philippov D.A."/>
            <person name="Rakitin A.L."/>
            <person name="Mardanov A.V."/>
            <person name="Ravin N.V."/>
        </authorList>
    </citation>
    <scope>NUCLEOTIDE SEQUENCE [LARGE SCALE GENOMIC DNA]</scope>
    <source>
        <strain evidence="7 8">M1803</strain>
    </source>
</reference>
<feature type="domain" description="Fe-containing alcohol dehydrogenase-like C-terminal" evidence="6">
    <location>
        <begin position="196"/>
        <end position="376"/>
    </location>
</feature>
<dbReference type="PROSITE" id="PS00913">
    <property type="entry name" value="ADH_IRON_1"/>
    <property type="match status" value="1"/>
</dbReference>
<keyword evidence="4" id="KW-0520">NAD</keyword>
<dbReference type="Pfam" id="PF00465">
    <property type="entry name" value="Fe-ADH"/>
    <property type="match status" value="1"/>
</dbReference>
<keyword evidence="8" id="KW-1185">Reference proteome</keyword>
<dbReference type="Gene3D" id="3.40.50.1970">
    <property type="match status" value="1"/>
</dbReference>
<dbReference type="RefSeq" id="WP_206291010.1">
    <property type="nucleotide sequence ID" value="NZ_CP063458.1"/>
</dbReference>
<gene>
    <name evidence="7" type="ORF">IPV69_17480</name>
</gene>